<dbReference type="GO" id="GO:0036503">
    <property type="term" value="P:ERAD pathway"/>
    <property type="evidence" value="ECO:0007669"/>
    <property type="project" value="TreeGrafter"/>
</dbReference>
<evidence type="ECO:0000256" key="2">
    <source>
        <dbReference type="ARBA" id="ARBA00004496"/>
    </source>
</evidence>
<keyword evidence="5" id="KW-0479">Metal-binding</keyword>
<comment type="subcellular location">
    <subcellularLocation>
        <location evidence="2 11">Cytoplasm</location>
    </subcellularLocation>
</comment>
<dbReference type="SUPFAM" id="SSF54001">
    <property type="entry name" value="Cysteine proteinases"/>
    <property type="match status" value="1"/>
</dbReference>
<proteinExistence type="predicted"/>
<evidence type="ECO:0000259" key="13">
    <source>
        <dbReference type="PROSITE" id="PS50802"/>
    </source>
</evidence>
<comment type="catalytic activity">
    <reaction evidence="1 11">
        <text>Thiol-dependent hydrolysis of ester, thioester, amide, peptide and isopeptide bonds formed by the C-terminal Gly of ubiquitin (a 76-residue protein attached to proteins as an intracellular targeting signal).</text>
        <dbReference type="EC" id="3.4.19.12"/>
    </reaction>
</comment>
<dbReference type="InterPro" id="IPR038765">
    <property type="entry name" value="Papain-like_cys_pep_sf"/>
</dbReference>
<feature type="region of interest" description="Disordered" evidence="12">
    <location>
        <begin position="83"/>
        <end position="145"/>
    </location>
</feature>
<keyword evidence="3 11" id="KW-0963">Cytoplasm</keyword>
<comment type="function">
    <text evidence="11">Hydrolase that can remove conjugated ubiquitin from proteins and may therefore play an important regulatory role at the level of protein turnover by preventing degradation.</text>
</comment>
<keyword evidence="6" id="KW-0863">Zinc-finger</keyword>
<dbReference type="AlphaFoldDB" id="A0A9N8KBY8"/>
<dbReference type="Proteomes" id="UP000745764">
    <property type="component" value="Unassembled WGS sequence"/>
</dbReference>
<dbReference type="Gene3D" id="3.10.20.90">
    <property type="entry name" value="Phosphatidylinositol 3-kinase Catalytic Subunit, Chain A, domain 1"/>
    <property type="match status" value="1"/>
</dbReference>
<dbReference type="GO" id="GO:0005829">
    <property type="term" value="C:cytosol"/>
    <property type="evidence" value="ECO:0007669"/>
    <property type="project" value="TreeGrafter"/>
</dbReference>
<dbReference type="InterPro" id="IPR048857">
    <property type="entry name" value="OTU1_Ubl"/>
</dbReference>
<dbReference type="PROSITE" id="PS50802">
    <property type="entry name" value="OTU"/>
    <property type="match status" value="1"/>
</dbReference>
<evidence type="ECO:0000256" key="7">
    <source>
        <dbReference type="ARBA" id="ARBA00022786"/>
    </source>
</evidence>
<sequence length="375" mass="41384">MRIRIRGPSGMSQVNMPETATWGELKHEISTKTSVADFDVKYGYPPQNLDTTSIDNETKLADVGIKLDGEQLIILPRDVQQSLHNPMSGHVDPQTHGKLPSLKNIQPPQHKAGDFPSGQTKGEQAAPLSLQRKPNDVESDPPEVPVPGLEGVLVLRVMPDDNSCMFRALGSAVLGDALDAMNEVCSSKDLSHRSQLIERQLRSMVAQTIQANPDLYTAGMLEKAPDDYCRWIQREDSWGGGIELAILSQQFDIEICSINVQDLRVDRFNEGKSRRCILIYSGIHYDVVAVSPGQGTSPEFDRKMFEVAQIEGMEGEDGGALQAARELCQILQQRHYFTDTHGFTIKCNICGWTGKGEQGATEHAKQTGHMNFGEA</sequence>
<evidence type="ECO:0000313" key="15">
    <source>
        <dbReference type="Proteomes" id="UP000745764"/>
    </source>
</evidence>
<reference evidence="14" key="1">
    <citation type="submission" date="2020-06" db="EMBL/GenBank/DDBJ databases">
        <authorList>
            <person name="Onetto C."/>
        </authorList>
    </citation>
    <scope>NUCLEOTIDE SEQUENCE</scope>
</reference>
<keyword evidence="7 11" id="KW-0833">Ubl conjugation pathway</keyword>
<feature type="domain" description="OTU" evidence="13">
    <location>
        <begin position="153"/>
        <end position="291"/>
    </location>
</feature>
<dbReference type="OrthoDB" id="65596at2759"/>
<evidence type="ECO:0000256" key="8">
    <source>
        <dbReference type="ARBA" id="ARBA00022801"/>
    </source>
</evidence>
<evidence type="ECO:0000256" key="11">
    <source>
        <dbReference type="RuleBase" id="RU367104"/>
    </source>
</evidence>
<dbReference type="PANTHER" id="PTHR13312">
    <property type="entry name" value="HIV-INDUCED PROTEIN-7-LIKE PROTEASE"/>
    <property type="match status" value="1"/>
</dbReference>
<keyword evidence="8 11" id="KW-0378">Hydrolase</keyword>
<dbReference type="Pfam" id="PF21403">
    <property type="entry name" value="OTU1_UBXL"/>
    <property type="match status" value="1"/>
</dbReference>
<dbReference type="Pfam" id="PF24560">
    <property type="entry name" value="zf-C2H2_OTU1_C"/>
    <property type="match status" value="1"/>
</dbReference>
<dbReference type="EMBL" id="CAINUL010000001">
    <property type="protein sequence ID" value="CAD0106778.1"/>
    <property type="molecule type" value="Genomic_DNA"/>
</dbReference>
<evidence type="ECO:0000256" key="10">
    <source>
        <dbReference type="ARBA" id="ARBA00022833"/>
    </source>
</evidence>
<evidence type="ECO:0000256" key="4">
    <source>
        <dbReference type="ARBA" id="ARBA00022670"/>
    </source>
</evidence>
<evidence type="ECO:0000256" key="6">
    <source>
        <dbReference type="ARBA" id="ARBA00022771"/>
    </source>
</evidence>
<dbReference type="FunFam" id="3.90.70.80:FF:000016">
    <property type="entry name" value="Putative ubiquitin thioesterase otu1"/>
    <property type="match status" value="1"/>
</dbReference>
<evidence type="ECO:0000256" key="9">
    <source>
        <dbReference type="ARBA" id="ARBA00022807"/>
    </source>
</evidence>
<keyword evidence="10" id="KW-0862">Zinc</keyword>
<name>A0A9N8KBY8_9PEZI</name>
<evidence type="ECO:0000256" key="3">
    <source>
        <dbReference type="ARBA" id="ARBA00022490"/>
    </source>
</evidence>
<evidence type="ECO:0000256" key="5">
    <source>
        <dbReference type="ARBA" id="ARBA00022723"/>
    </source>
</evidence>
<protein>
    <recommendedName>
        <fullName evidence="11">Ubiquitin thioesterase OTU</fullName>
        <ecNumber evidence="11">3.4.19.12</ecNumber>
    </recommendedName>
</protein>
<gene>
    <name evidence="14" type="ORF">AWRI4620_LOCUS1033</name>
</gene>
<keyword evidence="15" id="KW-1185">Reference proteome</keyword>
<accession>A0A9N8KBY8</accession>
<dbReference type="GO" id="GO:0004843">
    <property type="term" value="F:cysteine-type deubiquitinase activity"/>
    <property type="evidence" value="ECO:0007669"/>
    <property type="project" value="UniProtKB-UniRule"/>
</dbReference>
<evidence type="ECO:0000256" key="1">
    <source>
        <dbReference type="ARBA" id="ARBA00000707"/>
    </source>
</evidence>
<keyword evidence="9 11" id="KW-0788">Thiol protease</keyword>
<dbReference type="EC" id="3.4.19.12" evidence="11"/>
<dbReference type="InterPro" id="IPR003323">
    <property type="entry name" value="OTU_dom"/>
</dbReference>
<evidence type="ECO:0000256" key="12">
    <source>
        <dbReference type="SAM" id="MobiDB-lite"/>
    </source>
</evidence>
<dbReference type="GO" id="GO:0030968">
    <property type="term" value="P:endoplasmic reticulum unfolded protein response"/>
    <property type="evidence" value="ECO:0007669"/>
    <property type="project" value="TreeGrafter"/>
</dbReference>
<keyword evidence="4" id="KW-0645">Protease</keyword>
<dbReference type="Pfam" id="PF02338">
    <property type="entry name" value="OTU"/>
    <property type="match status" value="1"/>
</dbReference>
<dbReference type="GO" id="GO:0008270">
    <property type="term" value="F:zinc ion binding"/>
    <property type="evidence" value="ECO:0007669"/>
    <property type="project" value="UniProtKB-KW"/>
</dbReference>
<dbReference type="InterPro" id="IPR057766">
    <property type="entry name" value="Znf-C2H2_OTU1-like_C"/>
</dbReference>
<dbReference type="Gene3D" id="3.90.70.80">
    <property type="match status" value="1"/>
</dbReference>
<organism evidence="14 15">
    <name type="scientific">Aureobasidium uvarum</name>
    <dbReference type="NCBI Taxonomy" id="2773716"/>
    <lineage>
        <taxon>Eukaryota</taxon>
        <taxon>Fungi</taxon>
        <taxon>Dikarya</taxon>
        <taxon>Ascomycota</taxon>
        <taxon>Pezizomycotina</taxon>
        <taxon>Dothideomycetes</taxon>
        <taxon>Dothideomycetidae</taxon>
        <taxon>Dothideales</taxon>
        <taxon>Saccotheciaceae</taxon>
        <taxon>Aureobasidium</taxon>
    </lineage>
</organism>
<dbReference type="PANTHER" id="PTHR13312:SF0">
    <property type="entry name" value="UBIQUITIN THIOESTERASE OTU1"/>
    <property type="match status" value="1"/>
</dbReference>
<dbReference type="CDD" id="cd22745">
    <property type="entry name" value="OTU_OTU1"/>
    <property type="match status" value="1"/>
</dbReference>
<dbReference type="GO" id="GO:0016579">
    <property type="term" value="P:protein deubiquitination"/>
    <property type="evidence" value="ECO:0007669"/>
    <property type="project" value="TreeGrafter"/>
</dbReference>
<dbReference type="GO" id="GO:0005634">
    <property type="term" value="C:nucleus"/>
    <property type="evidence" value="ECO:0007669"/>
    <property type="project" value="TreeGrafter"/>
</dbReference>
<comment type="caution">
    <text evidence="14">The sequence shown here is derived from an EMBL/GenBank/DDBJ whole genome shotgun (WGS) entry which is preliminary data.</text>
</comment>
<evidence type="ECO:0000313" key="14">
    <source>
        <dbReference type="EMBL" id="CAD0106778.1"/>
    </source>
</evidence>